<name>A0A9P5JW75_9AGAM</name>
<evidence type="ECO:0000256" key="1">
    <source>
        <dbReference type="SAM" id="MobiDB-lite"/>
    </source>
</evidence>
<dbReference type="SUPFAM" id="SSF52047">
    <property type="entry name" value="RNI-like"/>
    <property type="match status" value="1"/>
</dbReference>
<dbReference type="Proteomes" id="UP000759537">
    <property type="component" value="Unassembled WGS sequence"/>
</dbReference>
<evidence type="ECO:0000313" key="2">
    <source>
        <dbReference type="EMBL" id="KAF8467930.1"/>
    </source>
</evidence>
<reference evidence="2" key="2">
    <citation type="journal article" date="2020" name="Nat. Commun.">
        <title>Large-scale genome sequencing of mycorrhizal fungi provides insights into the early evolution of symbiotic traits.</title>
        <authorList>
            <person name="Miyauchi S."/>
            <person name="Kiss E."/>
            <person name="Kuo A."/>
            <person name="Drula E."/>
            <person name="Kohler A."/>
            <person name="Sanchez-Garcia M."/>
            <person name="Morin E."/>
            <person name="Andreopoulos B."/>
            <person name="Barry K.W."/>
            <person name="Bonito G."/>
            <person name="Buee M."/>
            <person name="Carver A."/>
            <person name="Chen C."/>
            <person name="Cichocki N."/>
            <person name="Clum A."/>
            <person name="Culley D."/>
            <person name="Crous P.W."/>
            <person name="Fauchery L."/>
            <person name="Girlanda M."/>
            <person name="Hayes R.D."/>
            <person name="Keri Z."/>
            <person name="LaButti K."/>
            <person name="Lipzen A."/>
            <person name="Lombard V."/>
            <person name="Magnuson J."/>
            <person name="Maillard F."/>
            <person name="Murat C."/>
            <person name="Nolan M."/>
            <person name="Ohm R.A."/>
            <person name="Pangilinan J."/>
            <person name="Pereira M.F."/>
            <person name="Perotto S."/>
            <person name="Peter M."/>
            <person name="Pfister S."/>
            <person name="Riley R."/>
            <person name="Sitrit Y."/>
            <person name="Stielow J.B."/>
            <person name="Szollosi G."/>
            <person name="Zifcakova L."/>
            <person name="Stursova M."/>
            <person name="Spatafora J.W."/>
            <person name="Tedersoo L."/>
            <person name="Vaario L.M."/>
            <person name="Yamada A."/>
            <person name="Yan M."/>
            <person name="Wang P."/>
            <person name="Xu J."/>
            <person name="Bruns T."/>
            <person name="Baldrian P."/>
            <person name="Vilgalys R."/>
            <person name="Dunand C."/>
            <person name="Henrissat B."/>
            <person name="Grigoriev I.V."/>
            <person name="Hibbett D."/>
            <person name="Nagy L.G."/>
            <person name="Martin F.M."/>
        </authorList>
    </citation>
    <scope>NUCLEOTIDE SEQUENCE</scope>
    <source>
        <strain evidence="2">Prilba</strain>
    </source>
</reference>
<proteinExistence type="predicted"/>
<keyword evidence="3" id="KW-1185">Reference proteome</keyword>
<feature type="compositionally biased region" description="Polar residues" evidence="1">
    <location>
        <begin position="455"/>
        <end position="475"/>
    </location>
</feature>
<comment type="caution">
    <text evidence="2">The sequence shown here is derived from an EMBL/GenBank/DDBJ whole genome shotgun (WGS) entry which is preliminary data.</text>
</comment>
<dbReference type="AlphaFoldDB" id="A0A9P5JW75"/>
<dbReference type="EMBL" id="WHVB01000034">
    <property type="protein sequence ID" value="KAF8467930.1"/>
    <property type="molecule type" value="Genomic_DNA"/>
</dbReference>
<accession>A0A9P5JW75</accession>
<gene>
    <name evidence="2" type="ORF">DFH94DRAFT_848132</name>
</gene>
<protein>
    <submittedName>
        <fullName evidence="2">Uncharacterized protein</fullName>
    </submittedName>
</protein>
<sequence>MMIHFLTSSISIDRLSLVETRMMTPVSPEGGDGVANDGGTNLHTFAKDGETLYLVADMLAHSPPLPLVIDFDDEEKDFNITAEDEEGIILALGQRDRVRRVRLEMRLPKLKRIAMVIEEEFPVLESLIMAHWPMVATHASMALMLPETFQAPHLRHLLLSGFVLPIGSRLLMTAVGLVTLALFLDRPPTYIRPNVLLQWISSMPQLEALVVAFLFPVLGRDVERQLMHTPIMTNVTLPNLRSFMFQGVSAYMEAVVCRITTPHLERLDILFFNQLTFSVPRLPQFMNATQNFRFDSAKFTFFGNKVYVKVYPREEAKKYAFQINVPCWHLDWQVSSVAQIFNSLSQTLSTVEHLILAHMKHSQSSEEHNEVDRTEWHKLLRLFSNAKTLHVDDGLVEQLSCGLRLDDGEHPLELLPELQELTYSGNGHTGDAFTSFIDARQNAGRPVTLIRPSPRSVTPLSRSSSPGVSDVMTGSSEGGLDA</sequence>
<evidence type="ECO:0000313" key="3">
    <source>
        <dbReference type="Proteomes" id="UP000759537"/>
    </source>
</evidence>
<reference evidence="2" key="1">
    <citation type="submission" date="2019-10" db="EMBL/GenBank/DDBJ databases">
        <authorList>
            <consortium name="DOE Joint Genome Institute"/>
            <person name="Kuo A."/>
            <person name="Miyauchi S."/>
            <person name="Kiss E."/>
            <person name="Drula E."/>
            <person name="Kohler A."/>
            <person name="Sanchez-Garcia M."/>
            <person name="Andreopoulos B."/>
            <person name="Barry K.W."/>
            <person name="Bonito G."/>
            <person name="Buee M."/>
            <person name="Carver A."/>
            <person name="Chen C."/>
            <person name="Cichocki N."/>
            <person name="Clum A."/>
            <person name="Culley D."/>
            <person name="Crous P.W."/>
            <person name="Fauchery L."/>
            <person name="Girlanda M."/>
            <person name="Hayes R."/>
            <person name="Keri Z."/>
            <person name="LaButti K."/>
            <person name="Lipzen A."/>
            <person name="Lombard V."/>
            <person name="Magnuson J."/>
            <person name="Maillard F."/>
            <person name="Morin E."/>
            <person name="Murat C."/>
            <person name="Nolan M."/>
            <person name="Ohm R."/>
            <person name="Pangilinan J."/>
            <person name="Pereira M."/>
            <person name="Perotto S."/>
            <person name="Peter M."/>
            <person name="Riley R."/>
            <person name="Sitrit Y."/>
            <person name="Stielow B."/>
            <person name="Szollosi G."/>
            <person name="Zifcakova L."/>
            <person name="Stursova M."/>
            <person name="Spatafora J.W."/>
            <person name="Tedersoo L."/>
            <person name="Vaario L.-M."/>
            <person name="Yamada A."/>
            <person name="Yan M."/>
            <person name="Wang P."/>
            <person name="Xu J."/>
            <person name="Bruns T."/>
            <person name="Baldrian P."/>
            <person name="Vilgalys R."/>
            <person name="Henrissat B."/>
            <person name="Grigoriev I.V."/>
            <person name="Hibbett D."/>
            <person name="Nagy L.G."/>
            <person name="Martin F.M."/>
        </authorList>
    </citation>
    <scope>NUCLEOTIDE SEQUENCE</scope>
    <source>
        <strain evidence="2">Prilba</strain>
    </source>
</reference>
<organism evidence="2 3">
    <name type="scientific">Russula ochroleuca</name>
    <dbReference type="NCBI Taxonomy" id="152965"/>
    <lineage>
        <taxon>Eukaryota</taxon>
        <taxon>Fungi</taxon>
        <taxon>Dikarya</taxon>
        <taxon>Basidiomycota</taxon>
        <taxon>Agaricomycotina</taxon>
        <taxon>Agaricomycetes</taxon>
        <taxon>Russulales</taxon>
        <taxon>Russulaceae</taxon>
        <taxon>Russula</taxon>
    </lineage>
</organism>
<feature type="region of interest" description="Disordered" evidence="1">
    <location>
        <begin position="445"/>
        <end position="482"/>
    </location>
</feature>